<evidence type="ECO:0000259" key="13">
    <source>
        <dbReference type="Pfam" id="PF00291"/>
    </source>
</evidence>
<dbReference type="PANTHER" id="PTHR42690">
    <property type="entry name" value="THREONINE SYNTHASE FAMILY MEMBER"/>
    <property type="match status" value="1"/>
</dbReference>
<protein>
    <recommendedName>
        <fullName evidence="5 11">Threonine synthase</fullName>
        <ecNumber evidence="4 11">4.2.3.1</ecNumber>
    </recommendedName>
</protein>
<evidence type="ECO:0000256" key="8">
    <source>
        <dbReference type="ARBA" id="ARBA00022898"/>
    </source>
</evidence>
<dbReference type="GO" id="GO:0004795">
    <property type="term" value="F:threonine synthase activity"/>
    <property type="evidence" value="ECO:0007669"/>
    <property type="project" value="UniProtKB-UniRule"/>
</dbReference>
<dbReference type="InterPro" id="IPR004450">
    <property type="entry name" value="Thr_synthase-like"/>
</dbReference>
<feature type="domain" description="Threonine synthase N-terminal" evidence="14">
    <location>
        <begin position="2"/>
        <end position="80"/>
    </location>
</feature>
<dbReference type="Pfam" id="PF14821">
    <property type="entry name" value="Thr_synth_N"/>
    <property type="match status" value="1"/>
</dbReference>
<evidence type="ECO:0000256" key="11">
    <source>
        <dbReference type="NCBIfam" id="TIGR00260"/>
    </source>
</evidence>
<organism evidence="15 16">
    <name type="scientific">Thioclava atlantica</name>
    <dbReference type="NCBI Taxonomy" id="1317124"/>
    <lineage>
        <taxon>Bacteria</taxon>
        <taxon>Pseudomonadati</taxon>
        <taxon>Pseudomonadota</taxon>
        <taxon>Alphaproteobacteria</taxon>
        <taxon>Rhodobacterales</taxon>
        <taxon>Paracoccaceae</taxon>
        <taxon>Thioclava</taxon>
    </lineage>
</organism>
<dbReference type="AlphaFoldDB" id="A0A085TY18"/>
<dbReference type="STRING" id="1317124.DW2_06623"/>
<dbReference type="InterPro" id="IPR001926">
    <property type="entry name" value="TrpB-like_PALP"/>
</dbReference>
<dbReference type="GO" id="GO:0009088">
    <property type="term" value="P:threonine biosynthetic process"/>
    <property type="evidence" value="ECO:0007669"/>
    <property type="project" value="UniProtKB-UniRule"/>
</dbReference>
<sequence length="465" mass="50404">MRYVSTRGKAPVLNFGDAMLTGLARDGGLYVPETVPQMSADEIAALAGLSYEEIAFRVMKPFVAETFSDAELKGAIAKAYAGFGHVARAPMVQLAPNHFLLELFHGPTLAFKDFAMQVIGQLFQIELEKRNQKITIVGATSGDTGSAAIEAFRGLDNVDVFILFPHGRVSEVQRRQMTTPIESNVHALALEGDFDDCQGKLKDMFNDFTFRDEVGLAGVNSINFARVLAQIVYYFSAAVALGAPHRKISFTVPTGNFGDIFAGFLAKEMGLPIERLVIATNQNDILHRCLEKGDYTKQGVTPSISPSMDIEVSSNFERALFWAYGKDGVAIETLMEELKTEGSFTVSENAIGALRAIYDSGAVGEARTLEEIGDTLKETGELLCPHSAVGVNVAKAALARDPGTPMVTLATAHPAKFPDAVEEATGIRPALPPRMADLFDREERVTRVPNDLAALEALIREGRRA</sequence>
<keyword evidence="7" id="KW-0791">Threonine biosynthesis</keyword>
<evidence type="ECO:0000256" key="1">
    <source>
        <dbReference type="ARBA" id="ARBA00001933"/>
    </source>
</evidence>
<dbReference type="InterPro" id="IPR029144">
    <property type="entry name" value="Thr_synth_N"/>
</dbReference>
<comment type="pathway">
    <text evidence="2">Amino-acid biosynthesis; L-threonine biosynthesis; L-threonine from L-aspartate: step 5/5.</text>
</comment>
<evidence type="ECO:0000256" key="4">
    <source>
        <dbReference type="ARBA" id="ARBA00013028"/>
    </source>
</evidence>
<keyword evidence="9 15" id="KW-0456">Lyase</keyword>
<dbReference type="UniPathway" id="UPA00050">
    <property type="reaction ID" value="UER00065"/>
</dbReference>
<feature type="domain" description="Tryptophan synthase beta chain-like PALP" evidence="13">
    <location>
        <begin position="99"/>
        <end position="331"/>
    </location>
</feature>
<dbReference type="CDD" id="cd01560">
    <property type="entry name" value="Thr-synth_2"/>
    <property type="match status" value="1"/>
</dbReference>
<dbReference type="InterPro" id="IPR036052">
    <property type="entry name" value="TrpB-like_PALP_sf"/>
</dbReference>
<keyword evidence="6" id="KW-0028">Amino-acid biosynthesis</keyword>
<evidence type="ECO:0000256" key="2">
    <source>
        <dbReference type="ARBA" id="ARBA00004979"/>
    </source>
</evidence>
<keyword evidence="16" id="KW-1185">Reference proteome</keyword>
<evidence type="ECO:0000256" key="10">
    <source>
        <dbReference type="ARBA" id="ARBA00049144"/>
    </source>
</evidence>
<evidence type="ECO:0000256" key="5">
    <source>
        <dbReference type="ARBA" id="ARBA00018679"/>
    </source>
</evidence>
<dbReference type="InterPro" id="IPR000634">
    <property type="entry name" value="Ser/Thr_deHydtase_PyrdxlP-BS"/>
</dbReference>
<dbReference type="InterPro" id="IPR051166">
    <property type="entry name" value="Threonine_Synthase"/>
</dbReference>
<dbReference type="EMBL" id="AQRC01000004">
    <property type="protein sequence ID" value="KFE35615.1"/>
    <property type="molecule type" value="Genomic_DNA"/>
</dbReference>
<dbReference type="Proteomes" id="UP000028607">
    <property type="component" value="Unassembled WGS sequence"/>
</dbReference>
<reference evidence="16" key="1">
    <citation type="submission" date="2013-04" db="EMBL/GenBank/DDBJ databases">
        <title>Thioclava sp. 13D2W-2 Genome Sequencing.</title>
        <authorList>
            <person name="Lai Q."/>
            <person name="Li G."/>
            <person name="Shao Z."/>
        </authorList>
    </citation>
    <scope>NUCLEOTIDE SEQUENCE [LARGE SCALE GENOMIC DNA]</scope>
    <source>
        <strain evidence="16">13D2W-2</strain>
    </source>
</reference>
<gene>
    <name evidence="15" type="ORF">DW2_06623</name>
</gene>
<proteinExistence type="inferred from homology"/>
<dbReference type="EC" id="4.2.3.1" evidence="4 11"/>
<dbReference type="GO" id="GO:0030170">
    <property type="term" value="F:pyridoxal phosphate binding"/>
    <property type="evidence" value="ECO:0007669"/>
    <property type="project" value="InterPro"/>
</dbReference>
<dbReference type="Gene3D" id="3.90.1380.10">
    <property type="entry name" value="Threonine synthase, N-terminal domain"/>
    <property type="match status" value="1"/>
</dbReference>
<reference evidence="15 16" key="2">
    <citation type="journal article" date="2015" name="Antonie Van Leeuwenhoek">
        <title>Thioclava indica sp. nov., isolated from surface seawater of the Indian Ocean.</title>
        <authorList>
            <person name="Liu Y."/>
            <person name="Lai Q."/>
            <person name="Du J."/>
            <person name="Xu H."/>
            <person name="Jiang L."/>
            <person name="Shao Z."/>
        </authorList>
    </citation>
    <scope>NUCLEOTIDE SEQUENCE [LARGE SCALE GENOMIC DNA]</scope>
    <source>
        <strain evidence="15 16">13D2W-2</strain>
    </source>
</reference>
<comment type="cofactor">
    <cofactor evidence="1 12">
        <name>pyridoxal 5'-phosphate</name>
        <dbReference type="ChEBI" id="CHEBI:597326"/>
    </cofactor>
</comment>
<evidence type="ECO:0000256" key="6">
    <source>
        <dbReference type="ARBA" id="ARBA00022605"/>
    </source>
</evidence>
<dbReference type="SUPFAM" id="SSF53686">
    <property type="entry name" value="Tryptophan synthase beta subunit-like PLP-dependent enzymes"/>
    <property type="match status" value="1"/>
</dbReference>
<dbReference type="PATRIC" id="fig|1317124.6.peg.1342"/>
<comment type="similarity">
    <text evidence="3">Belongs to the threonine synthase family.</text>
</comment>
<comment type="catalytic activity">
    <reaction evidence="10">
        <text>O-phospho-L-homoserine + H2O = L-threonine + phosphate</text>
        <dbReference type="Rhea" id="RHEA:10840"/>
        <dbReference type="ChEBI" id="CHEBI:15377"/>
        <dbReference type="ChEBI" id="CHEBI:43474"/>
        <dbReference type="ChEBI" id="CHEBI:57590"/>
        <dbReference type="ChEBI" id="CHEBI:57926"/>
        <dbReference type="EC" id="4.2.3.1"/>
    </reaction>
</comment>
<dbReference type="Pfam" id="PF24857">
    <property type="entry name" value="THR4_C"/>
    <property type="match status" value="1"/>
</dbReference>
<name>A0A085TY18_9RHOB</name>
<dbReference type="Pfam" id="PF00291">
    <property type="entry name" value="PALP"/>
    <property type="match status" value="1"/>
</dbReference>
<evidence type="ECO:0000313" key="16">
    <source>
        <dbReference type="Proteomes" id="UP000028607"/>
    </source>
</evidence>
<accession>A0A085TY18</accession>
<dbReference type="OrthoDB" id="9763107at2"/>
<dbReference type="eggNOG" id="COG0498">
    <property type="taxonomic scope" value="Bacteria"/>
</dbReference>
<keyword evidence="8 12" id="KW-0663">Pyridoxal phosphate</keyword>
<dbReference type="RefSeq" id="WP_038144759.1">
    <property type="nucleotide sequence ID" value="NZ_AQRC01000004.1"/>
</dbReference>
<evidence type="ECO:0000259" key="14">
    <source>
        <dbReference type="Pfam" id="PF14821"/>
    </source>
</evidence>
<dbReference type="PROSITE" id="PS00165">
    <property type="entry name" value="DEHYDRATASE_SER_THR"/>
    <property type="match status" value="1"/>
</dbReference>
<evidence type="ECO:0000313" key="15">
    <source>
        <dbReference type="EMBL" id="KFE35615.1"/>
    </source>
</evidence>
<dbReference type="InterPro" id="IPR037158">
    <property type="entry name" value="Thr_synth_N_sf"/>
</dbReference>
<dbReference type="NCBIfam" id="TIGR00260">
    <property type="entry name" value="thrC"/>
    <property type="match status" value="1"/>
</dbReference>
<evidence type="ECO:0000256" key="12">
    <source>
        <dbReference type="PIRSR" id="PIRSR604450-51"/>
    </source>
</evidence>
<dbReference type="PANTHER" id="PTHR42690:SF1">
    <property type="entry name" value="THREONINE SYNTHASE-LIKE 2"/>
    <property type="match status" value="1"/>
</dbReference>
<comment type="caution">
    <text evidence="15">The sequence shown here is derived from an EMBL/GenBank/DDBJ whole genome shotgun (WGS) entry which is preliminary data.</text>
</comment>
<dbReference type="Gene3D" id="3.40.50.1100">
    <property type="match status" value="2"/>
</dbReference>
<feature type="modified residue" description="N6-(pyridoxal phosphate)lysine" evidence="12">
    <location>
        <position position="112"/>
    </location>
</feature>
<evidence type="ECO:0000256" key="3">
    <source>
        <dbReference type="ARBA" id="ARBA00005517"/>
    </source>
</evidence>
<evidence type="ECO:0000256" key="7">
    <source>
        <dbReference type="ARBA" id="ARBA00022697"/>
    </source>
</evidence>
<evidence type="ECO:0000256" key="9">
    <source>
        <dbReference type="ARBA" id="ARBA00023239"/>
    </source>
</evidence>